<dbReference type="Gene3D" id="3.10.300.10">
    <property type="entry name" value="Methylpurine-DNA glycosylase (MPG)"/>
    <property type="match status" value="1"/>
</dbReference>
<evidence type="ECO:0000256" key="4">
    <source>
        <dbReference type="ARBA" id="ARBA00023204"/>
    </source>
</evidence>
<dbReference type="AlphaFoldDB" id="A0A5Q2MXB6"/>
<accession>A0A5Q2MXB6</accession>
<dbReference type="OrthoDB" id="9794313at2"/>
<proteinExistence type="inferred from homology"/>
<organism evidence="6 7">
    <name type="scientific">Heliorestis convoluta</name>
    <dbReference type="NCBI Taxonomy" id="356322"/>
    <lineage>
        <taxon>Bacteria</taxon>
        <taxon>Bacillati</taxon>
        <taxon>Bacillota</taxon>
        <taxon>Clostridia</taxon>
        <taxon>Eubacteriales</taxon>
        <taxon>Heliobacteriaceae</taxon>
        <taxon>Heliorestis</taxon>
    </lineage>
</organism>
<evidence type="ECO:0000256" key="3">
    <source>
        <dbReference type="ARBA" id="ARBA00022801"/>
    </source>
</evidence>
<keyword evidence="7" id="KW-1185">Reference proteome</keyword>
<dbReference type="SUPFAM" id="SSF50486">
    <property type="entry name" value="FMT C-terminal domain-like"/>
    <property type="match status" value="1"/>
</dbReference>
<dbReference type="FunFam" id="3.10.300.10:FF:000001">
    <property type="entry name" value="Putative 3-methyladenine DNA glycosylase"/>
    <property type="match status" value="1"/>
</dbReference>
<evidence type="ECO:0000256" key="1">
    <source>
        <dbReference type="ARBA" id="ARBA00009232"/>
    </source>
</evidence>
<dbReference type="GO" id="GO:0006284">
    <property type="term" value="P:base-excision repair"/>
    <property type="evidence" value="ECO:0007669"/>
    <property type="project" value="InterPro"/>
</dbReference>
<evidence type="ECO:0000256" key="2">
    <source>
        <dbReference type="ARBA" id="ARBA00022763"/>
    </source>
</evidence>
<dbReference type="HAMAP" id="MF_00527">
    <property type="entry name" value="3MGH"/>
    <property type="match status" value="1"/>
</dbReference>
<dbReference type="CDD" id="cd00540">
    <property type="entry name" value="AAG"/>
    <property type="match status" value="1"/>
</dbReference>
<dbReference type="Proteomes" id="UP000366051">
    <property type="component" value="Chromosome"/>
</dbReference>
<dbReference type="KEGG" id="hcv:FTV88_0282"/>
<keyword evidence="4 5" id="KW-0234">DNA repair</keyword>
<dbReference type="NCBIfam" id="TIGR00567">
    <property type="entry name" value="3mg"/>
    <property type="match status" value="1"/>
</dbReference>
<name>A0A5Q2MXB6_9FIRM</name>
<dbReference type="Pfam" id="PF02245">
    <property type="entry name" value="Pur_DNA_glyco"/>
    <property type="match status" value="1"/>
</dbReference>
<dbReference type="PANTHER" id="PTHR10429">
    <property type="entry name" value="DNA-3-METHYLADENINE GLYCOSYLASE"/>
    <property type="match status" value="1"/>
</dbReference>
<protein>
    <recommendedName>
        <fullName evidence="5">Putative 3-methyladenine DNA glycosylase</fullName>
        <ecNumber evidence="5">3.2.2.-</ecNumber>
    </recommendedName>
</protein>
<sequence length="249" mass="27922">MATIKLYRNTKRSVEVTLLNVKALNKSFYEQTTLDLAQSLLGKILVKETSEGIASGIIVETEGYLGFSDEACHSYGHRRTKRTEVMYGPPGHAYTYVMHCHCLMNIVSGPIDVPEAVLIRALEPQQGIELMQKRRGEQKKLTDLTSGPGKLSQAMGIDKSDYGKPLFLERDGGIQKDNEYSHAQGHKSSKDKEAAEEKSWIYILEGITPTSIAAGPRIGIENYGKAKEYPWRFWIPDNPFVSRRSKKAK</sequence>
<keyword evidence="6" id="KW-0326">Glycosidase</keyword>
<evidence type="ECO:0000313" key="7">
    <source>
        <dbReference type="Proteomes" id="UP000366051"/>
    </source>
</evidence>
<keyword evidence="3 5" id="KW-0378">Hydrolase</keyword>
<evidence type="ECO:0000313" key="6">
    <source>
        <dbReference type="EMBL" id="QGG46461.1"/>
    </source>
</evidence>
<evidence type="ECO:0000256" key="5">
    <source>
        <dbReference type="HAMAP-Rule" id="MF_00527"/>
    </source>
</evidence>
<dbReference type="EMBL" id="CP045875">
    <property type="protein sequence ID" value="QGG46461.1"/>
    <property type="molecule type" value="Genomic_DNA"/>
</dbReference>
<dbReference type="GO" id="GO:0003677">
    <property type="term" value="F:DNA binding"/>
    <property type="evidence" value="ECO:0007669"/>
    <property type="project" value="InterPro"/>
</dbReference>
<dbReference type="InterPro" id="IPR003180">
    <property type="entry name" value="MPG"/>
</dbReference>
<dbReference type="InterPro" id="IPR036995">
    <property type="entry name" value="MPG_sf"/>
</dbReference>
<dbReference type="InterPro" id="IPR011034">
    <property type="entry name" value="Formyl_transferase-like_C_sf"/>
</dbReference>
<comment type="similarity">
    <text evidence="1 5">Belongs to the DNA glycosylase MPG family.</text>
</comment>
<keyword evidence="2 5" id="KW-0227">DNA damage</keyword>
<dbReference type="GO" id="GO:0003905">
    <property type="term" value="F:alkylbase DNA N-glycosylase activity"/>
    <property type="evidence" value="ECO:0007669"/>
    <property type="project" value="InterPro"/>
</dbReference>
<reference evidence="7" key="1">
    <citation type="submission" date="2019-11" db="EMBL/GenBank/DDBJ databases">
        <title>Genome sequence of Heliorestis convoluta strain HH, an alkaliphilic and minimalistic phototrophic bacterium from a soda lake in Egypt.</title>
        <authorList>
            <person name="Dewey E.D."/>
            <person name="Stokes L.M."/>
            <person name="Burchell B.M."/>
            <person name="Shaffer K.N."/>
            <person name="Huntington A.M."/>
            <person name="Baker J.M."/>
            <person name="Nadendla S."/>
            <person name="Giglio M.G."/>
            <person name="Touchman J.W."/>
            <person name="Blankenship R.E."/>
            <person name="Madigan M.T."/>
            <person name="Sattley W.M."/>
        </authorList>
    </citation>
    <scope>NUCLEOTIDE SEQUENCE [LARGE SCALE GENOMIC DNA]</scope>
    <source>
        <strain evidence="7">HH</strain>
    </source>
</reference>
<dbReference type="EC" id="3.2.2.-" evidence="5"/>
<gene>
    <name evidence="6" type="ORF">FTV88_0282</name>
</gene>
<dbReference type="PANTHER" id="PTHR10429:SF0">
    <property type="entry name" value="DNA-3-METHYLADENINE GLYCOSYLASE"/>
    <property type="match status" value="1"/>
</dbReference>